<feature type="transmembrane region" description="Helical" evidence="1">
    <location>
        <begin position="497"/>
        <end position="517"/>
    </location>
</feature>
<sequence>MIHPFRPTEPQPCFESDVFYKIVAWQDELPAFDPLPMFKTVLLNLQSVKRFNRFVPAFSPFLGPFIYSGLVLRFATFVSPAPVGRILAPIAAVLQLPAMILTLAHMRTEYVRIIVRTFDFCFLQTANTLWAVTLSAILGDIRIVLVFSCWMNFTCWLLQETYLRNSYFVVGVALCESLFFAMLLPCLLLDFVDDVEHFTLLTADSRTLSTKDILANVIATMAMFSLRNLYRRYNDVRHQTLKPGTAMQALGYRCKIELSVAGPLMKCVENIASPHDGEANGKRLDLASVILKGCKPPHHPPLQMHLAAELARFDSRKTVCPLIGSLRPLSSLQLVGLYACQVFGGGFSLLALFLPKNTYGEKVFAVLGLVMCTLFTGVFVGCCQRQLLKRVVASFHFLFFSFQVIITGIAVVDLFSWRWVPACGVASSLLLGQSLLMIDALTPVMKRRLCFKFWMTVGSIGLLWVVHILLLLDVLVLQNWGLQDRVFLTISLLGRQSNFHVAPFLLSRILTIFVWSAKYAYVVVTRKNDSALILLRGEVEFDYIGWKKQVGFAPRK</sequence>
<dbReference type="EMBL" id="BSXW01000732">
    <property type="protein sequence ID" value="GMF28705.1"/>
    <property type="molecule type" value="Genomic_DNA"/>
</dbReference>
<keyword evidence="1" id="KW-1133">Transmembrane helix</keyword>
<feature type="transmembrane region" description="Helical" evidence="1">
    <location>
        <begin position="335"/>
        <end position="354"/>
    </location>
</feature>
<reference evidence="2" key="1">
    <citation type="submission" date="2023-04" db="EMBL/GenBank/DDBJ databases">
        <title>Phytophthora lilii NBRC 32176.</title>
        <authorList>
            <person name="Ichikawa N."/>
            <person name="Sato H."/>
            <person name="Tonouchi N."/>
        </authorList>
    </citation>
    <scope>NUCLEOTIDE SEQUENCE</scope>
    <source>
        <strain evidence="2">NBRC 32176</strain>
    </source>
</reference>
<evidence type="ECO:0000313" key="3">
    <source>
        <dbReference type="Proteomes" id="UP001165083"/>
    </source>
</evidence>
<dbReference type="OrthoDB" id="99715at2759"/>
<feature type="transmembrane region" description="Helical" evidence="1">
    <location>
        <begin position="418"/>
        <end position="441"/>
    </location>
</feature>
<keyword evidence="3" id="KW-1185">Reference proteome</keyword>
<feature type="transmembrane region" description="Helical" evidence="1">
    <location>
        <begin position="212"/>
        <end position="230"/>
    </location>
</feature>
<feature type="transmembrane region" description="Helical" evidence="1">
    <location>
        <begin position="86"/>
        <end position="106"/>
    </location>
</feature>
<name>A0A9W6U9M1_9STRA</name>
<feature type="transmembrane region" description="Helical" evidence="1">
    <location>
        <begin position="54"/>
        <end position="74"/>
    </location>
</feature>
<keyword evidence="1" id="KW-0472">Membrane</keyword>
<gene>
    <name evidence="2" type="ORF">Plil01_001211400</name>
</gene>
<accession>A0A9W6U9M1</accession>
<evidence type="ECO:0000313" key="2">
    <source>
        <dbReference type="EMBL" id="GMF28705.1"/>
    </source>
</evidence>
<organism evidence="2 3">
    <name type="scientific">Phytophthora lilii</name>
    <dbReference type="NCBI Taxonomy" id="2077276"/>
    <lineage>
        <taxon>Eukaryota</taxon>
        <taxon>Sar</taxon>
        <taxon>Stramenopiles</taxon>
        <taxon>Oomycota</taxon>
        <taxon>Peronosporomycetes</taxon>
        <taxon>Peronosporales</taxon>
        <taxon>Peronosporaceae</taxon>
        <taxon>Phytophthora</taxon>
    </lineage>
</organism>
<evidence type="ECO:0000256" key="1">
    <source>
        <dbReference type="SAM" id="Phobius"/>
    </source>
</evidence>
<proteinExistence type="predicted"/>
<dbReference type="Proteomes" id="UP001165083">
    <property type="component" value="Unassembled WGS sequence"/>
</dbReference>
<feature type="transmembrane region" description="Helical" evidence="1">
    <location>
        <begin position="366"/>
        <end position="383"/>
    </location>
</feature>
<dbReference type="AlphaFoldDB" id="A0A9W6U9M1"/>
<comment type="caution">
    <text evidence="2">The sequence shown here is derived from an EMBL/GenBank/DDBJ whole genome shotgun (WGS) entry which is preliminary data.</text>
</comment>
<feature type="transmembrane region" description="Helical" evidence="1">
    <location>
        <begin position="166"/>
        <end position="192"/>
    </location>
</feature>
<keyword evidence="1" id="KW-0812">Transmembrane</keyword>
<feature type="transmembrane region" description="Helical" evidence="1">
    <location>
        <begin position="395"/>
        <end position="412"/>
    </location>
</feature>
<protein>
    <submittedName>
        <fullName evidence="2">Unnamed protein product</fullName>
    </submittedName>
</protein>
<feature type="transmembrane region" description="Helical" evidence="1">
    <location>
        <begin position="453"/>
        <end position="477"/>
    </location>
</feature>